<evidence type="ECO:0000256" key="2">
    <source>
        <dbReference type="ARBA" id="ARBA00022448"/>
    </source>
</evidence>
<keyword evidence="16" id="KW-1185">Reference proteome</keyword>
<evidence type="ECO:0000256" key="4">
    <source>
        <dbReference type="ARBA" id="ARBA00022496"/>
    </source>
</evidence>
<dbReference type="Pfam" id="PF00593">
    <property type="entry name" value="TonB_dep_Rec_b-barrel"/>
    <property type="match status" value="1"/>
</dbReference>
<keyword evidence="15" id="KW-0675">Receptor</keyword>
<reference evidence="15 16" key="1">
    <citation type="submission" date="2018-10" db="EMBL/GenBank/DDBJ databases">
        <authorList>
            <person name="Criscuolo A."/>
        </authorList>
    </citation>
    <scope>NUCLEOTIDE SEQUENCE [LARGE SCALE GENOMIC DNA]</scope>
    <source>
        <strain evidence="15">DnA1</strain>
    </source>
</reference>
<evidence type="ECO:0000259" key="14">
    <source>
        <dbReference type="Pfam" id="PF00593"/>
    </source>
</evidence>
<dbReference type="EMBL" id="UWPJ01000018">
    <property type="protein sequence ID" value="VCU70330.1"/>
    <property type="molecule type" value="Genomic_DNA"/>
</dbReference>
<organism evidence="15 16">
    <name type="scientific">Pigmentiphaga humi</name>
    <dbReference type="NCBI Taxonomy" id="2478468"/>
    <lineage>
        <taxon>Bacteria</taxon>
        <taxon>Pseudomonadati</taxon>
        <taxon>Pseudomonadota</taxon>
        <taxon>Betaproteobacteria</taxon>
        <taxon>Burkholderiales</taxon>
        <taxon>Alcaligenaceae</taxon>
        <taxon>Pigmentiphaga</taxon>
    </lineage>
</organism>
<keyword evidence="10" id="KW-0472">Membrane</keyword>
<keyword evidence="2" id="KW-0813">Transport</keyword>
<gene>
    <name evidence="15" type="primary">fhuA_6</name>
    <name evidence="15" type="ORF">PIGHUM_02400</name>
</gene>
<dbReference type="InterPro" id="IPR039426">
    <property type="entry name" value="TonB-dep_rcpt-like"/>
</dbReference>
<comment type="subcellular location">
    <subcellularLocation>
        <location evidence="1">Cell outer membrane</location>
        <topology evidence="1">Multi-pass membrane protein</topology>
    </subcellularLocation>
</comment>
<feature type="region of interest" description="Disordered" evidence="12">
    <location>
        <begin position="122"/>
        <end position="145"/>
    </location>
</feature>
<dbReference type="Gene3D" id="2.40.170.20">
    <property type="entry name" value="TonB-dependent receptor, beta-barrel domain"/>
    <property type="match status" value="1"/>
</dbReference>
<evidence type="ECO:0000313" key="16">
    <source>
        <dbReference type="Proteomes" id="UP000277294"/>
    </source>
</evidence>
<sequence>MRGVALAVVPLALAACAPAVSLHEPASASAVPAGPPARQEPAPPEPELPYTSVALVYPVADATGAPASPRAPAVPGWIPDADGGIDGRTGLQAYNQATPGTKSNYEFEQKLDDTWMVKQSLRYDGPQNQPGAAGRPDGASVESDGLGSGLGTFNVGTYAQARFTTAGLQHSFKFGFDYLKSRDIYESRIAPAPSLDIFDAGYGTHIGQPRIMARSYAEESKLGFFVQDEVQYQRWVLSMVGRRDQGMRRTVDLNTAGDEADAAQDDVYSGRLGLRYQFPIGLSPYVNYSQSYAPRAGDAAWATSQQYETGVRYQPPLLGQLMTVTAFNQIQNNAQASNAQEGCAAAGCSAWAEMRIRGTTVESKLQPLQNMNLVATYALTRSTVLHASDDAYAAMLANRYPDVSEQRLSLGANYAVTRGWFAGLSLDGRVGRAGAYYGGAASGMAVSYTLLDAGVNYDFARLDSSLKGLKLRASANNMLDQEYASYCYTDACTAGARRSVSAILNYQVAWP</sequence>
<evidence type="ECO:0000256" key="13">
    <source>
        <dbReference type="SAM" id="SignalP"/>
    </source>
</evidence>
<dbReference type="PANTHER" id="PTHR32552:SF68">
    <property type="entry name" value="FERRICHROME OUTER MEMBRANE TRANSPORTER_PHAGE RECEPTOR"/>
    <property type="match status" value="1"/>
</dbReference>
<name>A0A3P4B3R4_9BURK</name>
<evidence type="ECO:0000256" key="5">
    <source>
        <dbReference type="ARBA" id="ARBA00022692"/>
    </source>
</evidence>
<evidence type="ECO:0000256" key="10">
    <source>
        <dbReference type="ARBA" id="ARBA00023136"/>
    </source>
</evidence>
<evidence type="ECO:0000256" key="11">
    <source>
        <dbReference type="ARBA" id="ARBA00023237"/>
    </source>
</evidence>
<keyword evidence="8" id="KW-0406">Ion transport</keyword>
<keyword evidence="3" id="KW-1134">Transmembrane beta strand</keyword>
<proteinExistence type="predicted"/>
<dbReference type="PROSITE" id="PS51257">
    <property type="entry name" value="PROKAR_LIPOPROTEIN"/>
    <property type="match status" value="1"/>
</dbReference>
<accession>A0A3P4B3R4</accession>
<evidence type="ECO:0000313" key="15">
    <source>
        <dbReference type="EMBL" id="VCU70330.1"/>
    </source>
</evidence>
<keyword evidence="6 13" id="KW-0732">Signal</keyword>
<evidence type="ECO:0000256" key="1">
    <source>
        <dbReference type="ARBA" id="ARBA00004571"/>
    </source>
</evidence>
<dbReference type="GO" id="GO:0015344">
    <property type="term" value="F:siderophore uptake transmembrane transporter activity"/>
    <property type="evidence" value="ECO:0007669"/>
    <property type="project" value="TreeGrafter"/>
</dbReference>
<evidence type="ECO:0000256" key="12">
    <source>
        <dbReference type="SAM" id="MobiDB-lite"/>
    </source>
</evidence>
<dbReference type="Proteomes" id="UP000277294">
    <property type="component" value="Unassembled WGS sequence"/>
</dbReference>
<keyword evidence="7" id="KW-0408">Iron</keyword>
<feature type="signal peptide" evidence="13">
    <location>
        <begin position="1"/>
        <end position="19"/>
    </location>
</feature>
<keyword evidence="9" id="KW-0798">TonB box</keyword>
<evidence type="ECO:0000256" key="6">
    <source>
        <dbReference type="ARBA" id="ARBA00022729"/>
    </source>
</evidence>
<dbReference type="GO" id="GO:0009279">
    <property type="term" value="C:cell outer membrane"/>
    <property type="evidence" value="ECO:0007669"/>
    <property type="project" value="UniProtKB-SubCell"/>
</dbReference>
<dbReference type="InterPro" id="IPR036942">
    <property type="entry name" value="Beta-barrel_TonB_sf"/>
</dbReference>
<dbReference type="AlphaFoldDB" id="A0A3P4B3R4"/>
<feature type="region of interest" description="Disordered" evidence="12">
    <location>
        <begin position="27"/>
        <end position="49"/>
    </location>
</feature>
<keyword evidence="5" id="KW-0812">Transmembrane</keyword>
<feature type="compositionally biased region" description="Low complexity" evidence="12">
    <location>
        <begin position="27"/>
        <end position="40"/>
    </location>
</feature>
<dbReference type="SUPFAM" id="SSF56935">
    <property type="entry name" value="Porins"/>
    <property type="match status" value="1"/>
</dbReference>
<evidence type="ECO:0000256" key="7">
    <source>
        <dbReference type="ARBA" id="ARBA00023004"/>
    </source>
</evidence>
<keyword evidence="11" id="KW-0998">Cell outer membrane</keyword>
<dbReference type="InterPro" id="IPR000531">
    <property type="entry name" value="Beta-barrel_TonB"/>
</dbReference>
<keyword evidence="4" id="KW-0410">Iron transport</keyword>
<dbReference type="PANTHER" id="PTHR32552">
    <property type="entry name" value="FERRICHROME IRON RECEPTOR-RELATED"/>
    <property type="match status" value="1"/>
</dbReference>
<evidence type="ECO:0000256" key="3">
    <source>
        <dbReference type="ARBA" id="ARBA00022452"/>
    </source>
</evidence>
<feature type="domain" description="TonB-dependent receptor-like beta-barrel" evidence="14">
    <location>
        <begin position="82"/>
        <end position="477"/>
    </location>
</feature>
<protein>
    <submittedName>
        <fullName evidence="15">Ferrichrome-iron receptor</fullName>
    </submittedName>
</protein>
<evidence type="ECO:0000256" key="9">
    <source>
        <dbReference type="ARBA" id="ARBA00023077"/>
    </source>
</evidence>
<feature type="chain" id="PRO_5018126732" evidence="13">
    <location>
        <begin position="20"/>
        <end position="511"/>
    </location>
</feature>
<evidence type="ECO:0000256" key="8">
    <source>
        <dbReference type="ARBA" id="ARBA00023065"/>
    </source>
</evidence>